<dbReference type="InterPro" id="IPR011060">
    <property type="entry name" value="RibuloseP-bd_barrel"/>
</dbReference>
<evidence type="ECO:0000256" key="7">
    <source>
        <dbReference type="NCBIfam" id="TIGR02127"/>
    </source>
</evidence>
<dbReference type="NCBIfam" id="TIGR02127">
    <property type="entry name" value="pyrF_sub2"/>
    <property type="match status" value="1"/>
</dbReference>
<protein>
    <recommendedName>
        <fullName evidence="7">Orotidine-5'-phosphate decarboxylase</fullName>
        <ecNumber evidence="7">4.1.1.23</ecNumber>
    </recommendedName>
</protein>
<dbReference type="GO" id="GO:0044205">
    <property type="term" value="P:'de novo' UMP biosynthetic process"/>
    <property type="evidence" value="ECO:0007669"/>
    <property type="project" value="UniProtKB-UniPathway"/>
</dbReference>
<dbReference type="InterPro" id="IPR001754">
    <property type="entry name" value="OMPdeCOase_dom"/>
</dbReference>
<evidence type="ECO:0000256" key="3">
    <source>
        <dbReference type="ARBA" id="ARBA00022793"/>
    </source>
</evidence>
<dbReference type="InterPro" id="IPR013785">
    <property type="entry name" value="Aldolase_TIM"/>
</dbReference>
<dbReference type="GO" id="GO:0004590">
    <property type="term" value="F:orotidine-5'-phosphate decarboxylase activity"/>
    <property type="evidence" value="ECO:0007669"/>
    <property type="project" value="UniProtKB-UniRule"/>
</dbReference>
<dbReference type="SUPFAM" id="SSF51366">
    <property type="entry name" value="Ribulose-phoshate binding barrel"/>
    <property type="match status" value="1"/>
</dbReference>
<dbReference type="PANTHER" id="PTHR43375:SF1">
    <property type="entry name" value="OROTIDINE 5'-PHOSPHATE DECARBOXYLASE"/>
    <property type="match status" value="1"/>
</dbReference>
<organism evidence="9 10">
    <name type="scientific">Candidatus Lumbricidiphila eiseniae</name>
    <dbReference type="NCBI Taxonomy" id="1969409"/>
    <lineage>
        <taxon>Bacteria</taxon>
        <taxon>Bacillati</taxon>
        <taxon>Actinomycetota</taxon>
        <taxon>Actinomycetes</taxon>
        <taxon>Micrococcales</taxon>
        <taxon>Microbacteriaceae</taxon>
        <taxon>Candidatus Lumbricidiphila</taxon>
    </lineage>
</organism>
<dbReference type="InterPro" id="IPR011995">
    <property type="entry name" value="OMPdecase_type-2"/>
</dbReference>
<dbReference type="Gene3D" id="3.20.20.70">
    <property type="entry name" value="Aldolase class I"/>
    <property type="match status" value="1"/>
</dbReference>
<sequence>MSEPRAFGDRLDECFSLHGRLCVGIDPHVSLLDEWGLPDSDAGMREFGLRVVDATARRAGIVKLQVAFFERHGSAGYAALERIIAEARGAGLLIIADVKRGDIGTSVRAYGDSWLRPGSPLGSDAITVNPYQGLGSLQDVFYQAESWGKGVFVLAATSNPEAAAVQRAVLQQSSREGSTVAGAIVAGVAGWNATADDRTVATASGGGTTPTHRPPYGSIGVVIGATVDLSAAGIDAATDPPHPTLPVLAPGFGHQGAVVSDARAIYGSLVDGVIVSESRSILAAGPDGIADAVARHADQAAML</sequence>
<evidence type="ECO:0000313" key="10">
    <source>
        <dbReference type="Proteomes" id="UP000219994"/>
    </source>
</evidence>
<keyword evidence="3" id="KW-0210">Decarboxylase</keyword>
<feature type="domain" description="Orotidine 5'-phosphate decarboxylase" evidence="8">
    <location>
        <begin position="20"/>
        <end position="293"/>
    </location>
</feature>
<dbReference type="CDD" id="cd04725">
    <property type="entry name" value="OMP_decarboxylase_like"/>
    <property type="match status" value="1"/>
</dbReference>
<dbReference type="AlphaFoldDB" id="A0A2A6FNE4"/>
<comment type="catalytic activity">
    <reaction evidence="6">
        <text>orotidine 5'-phosphate + H(+) = UMP + CO2</text>
        <dbReference type="Rhea" id="RHEA:11596"/>
        <dbReference type="ChEBI" id="CHEBI:15378"/>
        <dbReference type="ChEBI" id="CHEBI:16526"/>
        <dbReference type="ChEBI" id="CHEBI:57538"/>
        <dbReference type="ChEBI" id="CHEBI:57865"/>
        <dbReference type="EC" id="4.1.1.23"/>
    </reaction>
</comment>
<evidence type="ECO:0000256" key="2">
    <source>
        <dbReference type="ARBA" id="ARBA00008847"/>
    </source>
</evidence>
<evidence type="ECO:0000256" key="4">
    <source>
        <dbReference type="ARBA" id="ARBA00022975"/>
    </source>
</evidence>
<gene>
    <name evidence="9" type="ORF">B5766_12250</name>
</gene>
<name>A0A2A6FNE4_9MICO</name>
<dbReference type="Proteomes" id="UP000219994">
    <property type="component" value="Unassembled WGS sequence"/>
</dbReference>
<keyword evidence="4" id="KW-0665">Pyrimidine biosynthesis</keyword>
<evidence type="ECO:0000256" key="6">
    <source>
        <dbReference type="ARBA" id="ARBA00049157"/>
    </source>
</evidence>
<reference evidence="10" key="1">
    <citation type="submission" date="2017-03" db="EMBL/GenBank/DDBJ databases">
        <authorList>
            <person name="Lund M.B."/>
        </authorList>
    </citation>
    <scope>NUCLEOTIDE SEQUENCE [LARGE SCALE GENOMIC DNA]</scope>
</reference>
<proteinExistence type="inferred from homology"/>
<evidence type="ECO:0000259" key="8">
    <source>
        <dbReference type="SMART" id="SM00934"/>
    </source>
</evidence>
<evidence type="ECO:0000256" key="1">
    <source>
        <dbReference type="ARBA" id="ARBA00004861"/>
    </source>
</evidence>
<evidence type="ECO:0000313" key="9">
    <source>
        <dbReference type="EMBL" id="PDQ34269.1"/>
    </source>
</evidence>
<dbReference type="PANTHER" id="PTHR43375">
    <property type="entry name" value="OROTIDINE 5'-PHOSPHATE DECARBOXYLASE"/>
    <property type="match status" value="1"/>
</dbReference>
<dbReference type="SMART" id="SM00934">
    <property type="entry name" value="OMPdecase"/>
    <property type="match status" value="1"/>
</dbReference>
<evidence type="ECO:0000256" key="5">
    <source>
        <dbReference type="ARBA" id="ARBA00023239"/>
    </source>
</evidence>
<dbReference type="EC" id="4.1.1.23" evidence="7"/>
<dbReference type="EMBL" id="NAEP01000059">
    <property type="protein sequence ID" value="PDQ34269.1"/>
    <property type="molecule type" value="Genomic_DNA"/>
</dbReference>
<dbReference type="UniPathway" id="UPA00070">
    <property type="reaction ID" value="UER00120"/>
</dbReference>
<dbReference type="GO" id="GO:0006207">
    <property type="term" value="P:'de novo' pyrimidine nucleobase biosynthetic process"/>
    <property type="evidence" value="ECO:0007669"/>
    <property type="project" value="InterPro"/>
</dbReference>
<accession>A0A2A6FNE4</accession>
<comment type="caution">
    <text evidence="9">The sequence shown here is derived from an EMBL/GenBank/DDBJ whole genome shotgun (WGS) entry which is preliminary data.</text>
</comment>
<comment type="pathway">
    <text evidence="1">Pyrimidine metabolism; UMP biosynthesis via de novo pathway; UMP from orotate: step 2/2.</text>
</comment>
<keyword evidence="5" id="KW-0456">Lyase</keyword>
<comment type="similarity">
    <text evidence="2">Belongs to the OMP decarboxylase family. Type 2 subfamily.</text>
</comment>
<dbReference type="Pfam" id="PF00215">
    <property type="entry name" value="OMPdecase"/>
    <property type="match status" value="1"/>
</dbReference>